<protein>
    <submittedName>
        <fullName evidence="2">Uncharacterized protein LOC125178601</fullName>
    </submittedName>
</protein>
<dbReference type="InterPro" id="IPR032675">
    <property type="entry name" value="LRR_dom_sf"/>
</dbReference>
<dbReference type="GeneID" id="125178601"/>
<organism evidence="1 2">
    <name type="scientific">Hyalella azteca</name>
    <name type="common">Amphipod</name>
    <dbReference type="NCBI Taxonomy" id="294128"/>
    <lineage>
        <taxon>Eukaryota</taxon>
        <taxon>Metazoa</taxon>
        <taxon>Ecdysozoa</taxon>
        <taxon>Arthropoda</taxon>
        <taxon>Crustacea</taxon>
        <taxon>Multicrustacea</taxon>
        <taxon>Malacostraca</taxon>
        <taxon>Eumalacostraca</taxon>
        <taxon>Peracarida</taxon>
        <taxon>Amphipoda</taxon>
        <taxon>Senticaudata</taxon>
        <taxon>Talitrida</taxon>
        <taxon>Talitroidea</taxon>
        <taxon>Hyalellidae</taxon>
        <taxon>Hyalella</taxon>
    </lineage>
</organism>
<name>A0A979FRD5_HYAAZ</name>
<dbReference type="OrthoDB" id="16120at2759"/>
<evidence type="ECO:0000313" key="1">
    <source>
        <dbReference type="Proteomes" id="UP000694843"/>
    </source>
</evidence>
<dbReference type="Proteomes" id="UP000694843">
    <property type="component" value="Unplaced"/>
</dbReference>
<dbReference type="AlphaFoldDB" id="A0A979FRD5"/>
<gene>
    <name evidence="2" type="primary">LOC125178601</name>
</gene>
<proteinExistence type="predicted"/>
<dbReference type="RefSeq" id="XP_047738735.1">
    <property type="nucleotide sequence ID" value="XM_047882779.1"/>
</dbReference>
<evidence type="ECO:0000313" key="2">
    <source>
        <dbReference type="RefSeq" id="XP_047738735.1"/>
    </source>
</evidence>
<reference evidence="2" key="1">
    <citation type="submission" date="2025-08" db="UniProtKB">
        <authorList>
            <consortium name="RefSeq"/>
        </authorList>
    </citation>
    <scope>IDENTIFICATION</scope>
    <source>
        <tissue evidence="2">Whole organism</tissue>
    </source>
</reference>
<dbReference type="KEGG" id="hazt:125178601"/>
<sequence>MAPAKEVLSLQFIAANCSITWLQKCIAHRSCVVDKHILREFLRCRIGGSTQQELLSNALSRILRGAKLCTQAQILELLGDEKTTRLDITPSRLDSPAEVLHIYLAIGFGRMRNVRKLSINYAKTALYTSFKPEMNTYFYLTLDRMSHLTHVAVPYLGEAGLLSIIGRTCENIQYLDISESVKVDDACLASLFLSHPRSMRELWDGKIPYIITKFSQCCNSLKYLGLRNTKVTVRTVNILTQVMPNLESLGGCLKSVSTFHAIVKSSDRYSLAPRQSNFTFCTLLAVYDLQSDGWHKLTLKYHTIRYRREASGGCEEPAGVYVCPPFPLKLAELSDFSDEVDLDTVSALNELCPHVSELHTSITSLPILAEHFHDLKVLEVIYRCKVNDWLWNQTLMNYLERRGSSLIALAVTQTRFHYLSLSRLQAACPNLVNLTASINVDEDLTNLPQLLYANLVFRSWGVFKNFCQGHTQLRELRASLPPSLAGPFYISTPMTDSFFESIFLSYSFAHLEKLIIDTCDLGAGAMEICLGPCLPRLRVVGYVDRWWKLLPDEVVHFNNEIKARKLDLTLIHSDDEDGVNFPIRKNLLIRCY</sequence>
<dbReference type="Gene3D" id="3.80.10.10">
    <property type="entry name" value="Ribonuclease Inhibitor"/>
    <property type="match status" value="2"/>
</dbReference>
<keyword evidence="1" id="KW-1185">Reference proteome</keyword>
<dbReference type="SUPFAM" id="SSF52047">
    <property type="entry name" value="RNI-like"/>
    <property type="match status" value="1"/>
</dbReference>
<accession>A0A979FRD5</accession>